<evidence type="ECO:0000256" key="2">
    <source>
        <dbReference type="ARBA" id="ARBA00022630"/>
    </source>
</evidence>
<dbReference type="NCBIfam" id="NF004231">
    <property type="entry name" value="PRK05679.1"/>
    <property type="match status" value="1"/>
</dbReference>
<feature type="binding site" evidence="5">
    <location>
        <begin position="201"/>
        <end position="203"/>
    </location>
    <ligand>
        <name>substrate</name>
    </ligand>
</feature>
<comment type="cofactor">
    <cofactor evidence="5 6">
        <name>FMN</name>
        <dbReference type="ChEBI" id="CHEBI:58210"/>
    </cofactor>
    <text evidence="5 6">Binds 1 FMN per subunit.</text>
</comment>
<feature type="binding site" evidence="5">
    <location>
        <position position="136"/>
    </location>
    <ligand>
        <name>substrate</name>
    </ligand>
</feature>
<comment type="catalytic activity">
    <reaction evidence="5">
        <text>pyridoxine 5'-phosphate + O2 = pyridoxal 5'-phosphate + H2O2</text>
        <dbReference type="Rhea" id="RHEA:15149"/>
        <dbReference type="ChEBI" id="CHEBI:15379"/>
        <dbReference type="ChEBI" id="CHEBI:16240"/>
        <dbReference type="ChEBI" id="CHEBI:58589"/>
        <dbReference type="ChEBI" id="CHEBI:597326"/>
        <dbReference type="EC" id="1.4.3.5"/>
    </reaction>
</comment>
<feature type="domain" description="Pyridoxine 5'-phosphate oxidase dimerisation C-terminal" evidence="8">
    <location>
        <begin position="182"/>
        <end position="222"/>
    </location>
</feature>
<protein>
    <recommendedName>
        <fullName evidence="5">Pyridoxine/pyridoxamine 5'-phosphate oxidase</fullName>
        <ecNumber evidence="5">1.4.3.5</ecNumber>
    </recommendedName>
    <alternativeName>
        <fullName evidence="5">PNP/PMP oxidase</fullName>
        <shortName evidence="5">PNPOx</shortName>
    </alternativeName>
    <alternativeName>
        <fullName evidence="5">Pyridoxal 5'-phosphate synthase</fullName>
    </alternativeName>
</protein>
<dbReference type="Pfam" id="PF01243">
    <property type="entry name" value="PNPOx_N"/>
    <property type="match status" value="1"/>
</dbReference>
<dbReference type="SUPFAM" id="SSF50475">
    <property type="entry name" value="FMN-binding split barrel"/>
    <property type="match status" value="1"/>
</dbReference>
<keyword evidence="4 5" id="KW-0560">Oxidoreductase</keyword>
<dbReference type="Gene3D" id="2.30.110.10">
    <property type="entry name" value="Electron Transport, Fmn-binding Protein, Chain A"/>
    <property type="match status" value="1"/>
</dbReference>
<evidence type="ECO:0000256" key="1">
    <source>
        <dbReference type="ARBA" id="ARBA00007301"/>
    </source>
</evidence>
<evidence type="ECO:0000313" key="9">
    <source>
        <dbReference type="EMBL" id="GID13800.1"/>
    </source>
</evidence>
<gene>
    <name evidence="5 9" type="primary">pdxH</name>
    <name evidence="9" type="ORF">Aru02nite_46890</name>
</gene>
<dbReference type="GO" id="GO:0004733">
    <property type="term" value="F:pyridoxamine phosphate oxidase activity"/>
    <property type="evidence" value="ECO:0007669"/>
    <property type="project" value="UniProtKB-UniRule"/>
</dbReference>
<dbReference type="Pfam" id="PF10590">
    <property type="entry name" value="PNP_phzG_C"/>
    <property type="match status" value="1"/>
</dbReference>
<dbReference type="Proteomes" id="UP000612808">
    <property type="component" value="Unassembled WGS sequence"/>
</dbReference>
<dbReference type="InterPro" id="IPR012349">
    <property type="entry name" value="Split_barrel_FMN-bd"/>
</dbReference>
<name>A0A8J3J383_9ACTN</name>
<dbReference type="PROSITE" id="PS01064">
    <property type="entry name" value="PYRIDOX_OXIDASE"/>
    <property type="match status" value="1"/>
</dbReference>
<dbReference type="UniPathway" id="UPA01068">
    <property type="reaction ID" value="UER00304"/>
</dbReference>
<dbReference type="InterPro" id="IPR019576">
    <property type="entry name" value="Pyridoxamine_oxidase_dimer_C"/>
</dbReference>
<dbReference type="HAMAP" id="MF_01629">
    <property type="entry name" value="PdxH"/>
    <property type="match status" value="1"/>
</dbReference>
<feature type="binding site" evidence="5">
    <location>
        <position position="132"/>
    </location>
    <ligand>
        <name>substrate</name>
    </ligand>
</feature>
<reference evidence="9" key="1">
    <citation type="submission" date="2021-01" db="EMBL/GenBank/DDBJ databases">
        <title>Whole genome shotgun sequence of Actinocatenispora rupis NBRC 107355.</title>
        <authorList>
            <person name="Komaki H."/>
            <person name="Tamura T."/>
        </authorList>
    </citation>
    <scope>NUCLEOTIDE SEQUENCE</scope>
    <source>
        <strain evidence="9">NBRC 107355</strain>
    </source>
</reference>
<comment type="similarity">
    <text evidence="1 5">Belongs to the pyridoxamine 5'-phosphate oxidase family.</text>
</comment>
<dbReference type="NCBIfam" id="TIGR00558">
    <property type="entry name" value="pdxH"/>
    <property type="match status" value="1"/>
</dbReference>
<dbReference type="EC" id="1.4.3.5" evidence="5"/>
<dbReference type="PANTHER" id="PTHR10851:SF0">
    <property type="entry name" value="PYRIDOXINE-5'-PHOSPHATE OXIDASE"/>
    <property type="match status" value="1"/>
</dbReference>
<comment type="pathway">
    <text evidence="5">Cofactor metabolism; pyridoxal 5'-phosphate salvage; pyridoxal 5'-phosphate from pyridoxine 5'-phosphate: step 1/1.</text>
</comment>
<comment type="pathway">
    <text evidence="5">Cofactor metabolism; pyridoxal 5'-phosphate salvage; pyridoxal 5'-phosphate from pyridoxamine 5'-phosphate: step 1/1.</text>
</comment>
<keyword evidence="2 5" id="KW-0285">Flavoprotein</keyword>
<dbReference type="InterPro" id="IPR019740">
    <property type="entry name" value="Pyridox_Oxase_CS"/>
</dbReference>
<comment type="catalytic activity">
    <reaction evidence="5">
        <text>pyridoxamine 5'-phosphate + O2 + H2O = pyridoxal 5'-phosphate + H2O2 + NH4(+)</text>
        <dbReference type="Rhea" id="RHEA:15817"/>
        <dbReference type="ChEBI" id="CHEBI:15377"/>
        <dbReference type="ChEBI" id="CHEBI:15379"/>
        <dbReference type="ChEBI" id="CHEBI:16240"/>
        <dbReference type="ChEBI" id="CHEBI:28938"/>
        <dbReference type="ChEBI" id="CHEBI:58451"/>
        <dbReference type="ChEBI" id="CHEBI:597326"/>
        <dbReference type="EC" id="1.4.3.5"/>
    </reaction>
</comment>
<dbReference type="InterPro" id="IPR000659">
    <property type="entry name" value="Pyridox_Oxase"/>
</dbReference>
<feature type="binding site" evidence="5 6">
    <location>
        <begin position="70"/>
        <end position="75"/>
    </location>
    <ligand>
        <name>FMN</name>
        <dbReference type="ChEBI" id="CHEBI:58210"/>
    </ligand>
</feature>
<comment type="caution">
    <text evidence="5">Lacks conserved residue(s) required for the propagation of feature annotation.</text>
</comment>
<accession>A0A8J3J383</accession>
<evidence type="ECO:0000256" key="3">
    <source>
        <dbReference type="ARBA" id="ARBA00022643"/>
    </source>
</evidence>
<evidence type="ECO:0000256" key="4">
    <source>
        <dbReference type="ARBA" id="ARBA00023002"/>
    </source>
</evidence>
<keyword evidence="10" id="KW-1185">Reference proteome</keyword>
<sequence>MPETPSPLDPTLVALMRNEYATTGIAPGDLAADWYTQLGRWLADATAAGLPEPNAMVLATADAAGRPASRTVLLKGYDAAGLVFFTNYRSAKGTQLTANPYASVTFPWYGLHRQAHAAGRVAPVPADESDAYFASRPRGAQLGAWSSPQSTVITGRDVLDDSFAAYAERWPEGTPVPRPPHWGGFRLVPETVEFWQGRENRVHDRLRYRRDGGSWVLERLAP</sequence>
<dbReference type="GO" id="GO:0010181">
    <property type="term" value="F:FMN binding"/>
    <property type="evidence" value="ECO:0007669"/>
    <property type="project" value="UniProtKB-UniRule"/>
</dbReference>
<dbReference type="InterPro" id="IPR011576">
    <property type="entry name" value="Pyridox_Oxase_N"/>
</dbReference>
<dbReference type="PIRSF" id="PIRSF000190">
    <property type="entry name" value="Pyd_amn-ph_oxd"/>
    <property type="match status" value="1"/>
</dbReference>
<evidence type="ECO:0000259" key="8">
    <source>
        <dbReference type="Pfam" id="PF10590"/>
    </source>
</evidence>
<feature type="binding site" evidence="5 6">
    <location>
        <position position="92"/>
    </location>
    <ligand>
        <name>FMN</name>
        <dbReference type="ChEBI" id="CHEBI:58210"/>
    </ligand>
</feature>
<comment type="subunit">
    <text evidence="5">Homodimer.</text>
</comment>
<feature type="binding site" evidence="5">
    <location>
        <position position="75"/>
    </location>
    <ligand>
        <name>substrate</name>
    </ligand>
</feature>
<feature type="binding site" evidence="5 6">
    <location>
        <begin position="85"/>
        <end position="86"/>
    </location>
    <ligand>
        <name>FMN</name>
        <dbReference type="ChEBI" id="CHEBI:58210"/>
    </ligand>
</feature>
<feature type="binding site" evidence="5 6">
    <location>
        <position position="114"/>
    </location>
    <ligand>
        <name>FMN</name>
        <dbReference type="ChEBI" id="CHEBI:58210"/>
    </ligand>
</feature>
<dbReference type="PANTHER" id="PTHR10851">
    <property type="entry name" value="PYRIDOXINE-5-PHOSPHATE OXIDASE"/>
    <property type="match status" value="1"/>
</dbReference>
<evidence type="ECO:0000313" key="10">
    <source>
        <dbReference type="Proteomes" id="UP000612808"/>
    </source>
</evidence>
<feature type="binding site" evidence="5 6">
    <location>
        <position position="195"/>
    </location>
    <ligand>
        <name>FMN</name>
        <dbReference type="ChEBI" id="CHEBI:58210"/>
    </ligand>
</feature>
<evidence type="ECO:0000256" key="5">
    <source>
        <dbReference type="HAMAP-Rule" id="MF_01629"/>
    </source>
</evidence>
<organism evidence="9 10">
    <name type="scientific">Actinocatenispora rupis</name>
    <dbReference type="NCBI Taxonomy" id="519421"/>
    <lineage>
        <taxon>Bacteria</taxon>
        <taxon>Bacillati</taxon>
        <taxon>Actinomycetota</taxon>
        <taxon>Actinomycetes</taxon>
        <taxon>Micromonosporales</taxon>
        <taxon>Micromonosporaceae</taxon>
        <taxon>Actinocatenispora</taxon>
    </lineage>
</organism>
<feature type="domain" description="Pyridoxamine 5'-phosphate oxidase N-terminal" evidence="7">
    <location>
        <begin position="43"/>
        <end position="164"/>
    </location>
</feature>
<dbReference type="AlphaFoldDB" id="A0A8J3J383"/>
<evidence type="ECO:0000259" key="7">
    <source>
        <dbReference type="Pfam" id="PF01243"/>
    </source>
</evidence>
<dbReference type="EMBL" id="BOMB01000026">
    <property type="protein sequence ID" value="GID13800.1"/>
    <property type="molecule type" value="Genomic_DNA"/>
</dbReference>
<keyword evidence="5" id="KW-0664">Pyridoxine biosynthesis</keyword>
<dbReference type="GO" id="GO:0008615">
    <property type="term" value="P:pyridoxine biosynthetic process"/>
    <property type="evidence" value="ECO:0007669"/>
    <property type="project" value="UniProtKB-UniRule"/>
</dbReference>
<comment type="caution">
    <text evidence="9">The sequence shown here is derived from an EMBL/GenBank/DDBJ whole genome shotgun (WGS) entry which is preliminary data.</text>
</comment>
<comment type="function">
    <text evidence="5">Catalyzes the oxidation of either pyridoxine 5'-phosphate (PNP) or pyridoxamine 5'-phosphate (PMP) into pyridoxal 5'-phosphate (PLP).</text>
</comment>
<proteinExistence type="inferred from homology"/>
<keyword evidence="3 5" id="KW-0288">FMN</keyword>
<feature type="binding site" evidence="5 6">
    <location>
        <position position="205"/>
    </location>
    <ligand>
        <name>FMN</name>
        <dbReference type="ChEBI" id="CHEBI:58210"/>
    </ligand>
</feature>
<evidence type="ECO:0000256" key="6">
    <source>
        <dbReference type="PIRSR" id="PIRSR000190-2"/>
    </source>
</evidence>
<feature type="binding site" evidence="5 6">
    <location>
        <begin position="149"/>
        <end position="150"/>
    </location>
    <ligand>
        <name>FMN</name>
        <dbReference type="ChEBI" id="CHEBI:58210"/>
    </ligand>
</feature>